<keyword evidence="4" id="KW-1185">Reference proteome</keyword>
<dbReference type="AlphaFoldDB" id="A0A1G9M871"/>
<dbReference type="FunFam" id="3.40.50.720:FF:000084">
    <property type="entry name" value="Short-chain dehydrogenase reductase"/>
    <property type="match status" value="1"/>
</dbReference>
<dbReference type="Proteomes" id="UP000199382">
    <property type="component" value="Unassembled WGS sequence"/>
</dbReference>
<dbReference type="Pfam" id="PF13561">
    <property type="entry name" value="adh_short_C2"/>
    <property type="match status" value="1"/>
</dbReference>
<gene>
    <name evidence="3" type="ORF">SAMN04488026_11078</name>
</gene>
<dbReference type="PANTHER" id="PTHR42760:SF40">
    <property type="entry name" value="3-OXOACYL-[ACYL-CARRIER-PROTEIN] REDUCTASE, CHLOROPLASTIC"/>
    <property type="match status" value="1"/>
</dbReference>
<dbReference type="NCBIfam" id="NF005472">
    <property type="entry name" value="PRK07067.1"/>
    <property type="match status" value="1"/>
</dbReference>
<accession>A0A1G9M871</accession>
<dbReference type="InterPro" id="IPR057326">
    <property type="entry name" value="KR_dom"/>
</dbReference>
<dbReference type="Gene3D" id="3.40.50.720">
    <property type="entry name" value="NAD(P)-binding Rossmann-like Domain"/>
    <property type="match status" value="1"/>
</dbReference>
<evidence type="ECO:0000256" key="1">
    <source>
        <dbReference type="ARBA" id="ARBA00006484"/>
    </source>
</evidence>
<protein>
    <submittedName>
        <fullName evidence="3">D-sorbitol dehydrogenase (Acceptor)</fullName>
    </submittedName>
</protein>
<comment type="similarity">
    <text evidence="1">Belongs to the short-chain dehydrogenases/reductases (SDR) family.</text>
</comment>
<dbReference type="GO" id="GO:0016616">
    <property type="term" value="F:oxidoreductase activity, acting on the CH-OH group of donors, NAD or NADP as acceptor"/>
    <property type="evidence" value="ECO:0007669"/>
    <property type="project" value="TreeGrafter"/>
</dbReference>
<dbReference type="SMART" id="SM00822">
    <property type="entry name" value="PKS_KR"/>
    <property type="match status" value="1"/>
</dbReference>
<dbReference type="InterPro" id="IPR002347">
    <property type="entry name" value="SDR_fam"/>
</dbReference>
<reference evidence="3 4" key="1">
    <citation type="submission" date="2016-10" db="EMBL/GenBank/DDBJ databases">
        <authorList>
            <person name="de Groot N.N."/>
        </authorList>
    </citation>
    <scope>NUCLEOTIDE SEQUENCE [LARGE SCALE GENOMIC DNA]</scope>
    <source>
        <strain evidence="3 4">DSM 25294</strain>
    </source>
</reference>
<evidence type="ECO:0000259" key="2">
    <source>
        <dbReference type="SMART" id="SM00822"/>
    </source>
</evidence>
<proteinExistence type="inferred from homology"/>
<dbReference type="InterPro" id="IPR036291">
    <property type="entry name" value="NAD(P)-bd_dom_sf"/>
</dbReference>
<evidence type="ECO:0000313" key="3">
    <source>
        <dbReference type="EMBL" id="SDL70418.1"/>
    </source>
</evidence>
<evidence type="ECO:0000313" key="4">
    <source>
        <dbReference type="Proteomes" id="UP000199382"/>
    </source>
</evidence>
<sequence>MKRLEGKVALVTGGARGIGRAICEAYVAAGAKVAVADRLAEEAGETAAALGENAMALAMDVTDLGAIAAGVAEVEAKWGAIDILVNNAGIFTMASIEEITLEEYRRQYDINVAGTLFTIKAVVPGMKRRGSGAIINFSSQAGRRGEPNVTLYCSTKAAVISITQSLALELAPNGIRVNAIAPGVIETPMWDVVDGLFARYENKPVGQKKREVGEAVPLGYMGSPEEVAAPCVFLASDEARYITAQTLNVDGGNWMS</sequence>
<dbReference type="PRINTS" id="PR00081">
    <property type="entry name" value="GDHRDH"/>
</dbReference>
<dbReference type="SUPFAM" id="SSF51735">
    <property type="entry name" value="NAD(P)-binding Rossmann-fold domains"/>
    <property type="match status" value="1"/>
</dbReference>
<organism evidence="3 4">
    <name type="scientific">Aliiruegeria lutimaris</name>
    <dbReference type="NCBI Taxonomy" id="571298"/>
    <lineage>
        <taxon>Bacteria</taxon>
        <taxon>Pseudomonadati</taxon>
        <taxon>Pseudomonadota</taxon>
        <taxon>Alphaproteobacteria</taxon>
        <taxon>Rhodobacterales</taxon>
        <taxon>Roseobacteraceae</taxon>
        <taxon>Aliiruegeria</taxon>
    </lineage>
</organism>
<dbReference type="NCBIfam" id="NF005559">
    <property type="entry name" value="PRK07231.1"/>
    <property type="match status" value="1"/>
</dbReference>
<dbReference type="PROSITE" id="PS00061">
    <property type="entry name" value="ADH_SHORT"/>
    <property type="match status" value="1"/>
</dbReference>
<feature type="domain" description="Ketoreductase" evidence="2">
    <location>
        <begin position="7"/>
        <end position="183"/>
    </location>
</feature>
<dbReference type="OrthoDB" id="9780084at2"/>
<name>A0A1G9M871_9RHOB</name>
<dbReference type="InterPro" id="IPR020904">
    <property type="entry name" value="Sc_DH/Rdtase_CS"/>
</dbReference>
<dbReference type="PANTHER" id="PTHR42760">
    <property type="entry name" value="SHORT-CHAIN DEHYDROGENASES/REDUCTASES FAMILY MEMBER"/>
    <property type="match status" value="1"/>
</dbReference>
<dbReference type="EMBL" id="FNEK01000107">
    <property type="protein sequence ID" value="SDL70418.1"/>
    <property type="molecule type" value="Genomic_DNA"/>
</dbReference>
<dbReference type="RefSeq" id="WP_093164311.1">
    <property type="nucleotide sequence ID" value="NZ_FNEK01000107.1"/>
</dbReference>
<dbReference type="PRINTS" id="PR00080">
    <property type="entry name" value="SDRFAMILY"/>
</dbReference>
<dbReference type="STRING" id="571298.SAMN04488026_11078"/>
<dbReference type="GO" id="GO:0030497">
    <property type="term" value="P:fatty acid elongation"/>
    <property type="evidence" value="ECO:0007669"/>
    <property type="project" value="TreeGrafter"/>
</dbReference>